<keyword evidence="4" id="KW-0808">Transferase</keyword>
<evidence type="ECO:0000256" key="11">
    <source>
        <dbReference type="SAM" id="SignalP"/>
    </source>
</evidence>
<dbReference type="SUPFAM" id="SSF55874">
    <property type="entry name" value="ATPase domain of HSP90 chaperone/DNA topoisomerase II/histidine kinase"/>
    <property type="match status" value="1"/>
</dbReference>
<dbReference type="PRINTS" id="PR00344">
    <property type="entry name" value="BCTRLSENSOR"/>
</dbReference>
<evidence type="ECO:0000256" key="4">
    <source>
        <dbReference type="ARBA" id="ARBA00022679"/>
    </source>
</evidence>
<feature type="transmembrane region" description="Helical" evidence="10">
    <location>
        <begin position="275"/>
        <end position="292"/>
    </location>
</feature>
<dbReference type="SMART" id="SM00387">
    <property type="entry name" value="HATPase_c"/>
    <property type="match status" value="1"/>
</dbReference>
<evidence type="ECO:0000313" key="13">
    <source>
        <dbReference type="EMBL" id="OGG95424.1"/>
    </source>
</evidence>
<reference evidence="13 14" key="1">
    <citation type="journal article" date="2016" name="Nat. Commun.">
        <title>Thousands of microbial genomes shed light on interconnected biogeochemical processes in an aquifer system.</title>
        <authorList>
            <person name="Anantharaman K."/>
            <person name="Brown C.T."/>
            <person name="Hug L.A."/>
            <person name="Sharon I."/>
            <person name="Castelle C.J."/>
            <person name="Probst A.J."/>
            <person name="Thomas B.C."/>
            <person name="Singh A."/>
            <person name="Wilkins M.J."/>
            <person name="Karaoz U."/>
            <person name="Brodie E.L."/>
            <person name="Williams K.H."/>
            <person name="Hubbard S.S."/>
            <person name="Banfield J.F."/>
        </authorList>
    </citation>
    <scope>NUCLEOTIDE SEQUENCE [LARGE SCALE GENOMIC DNA]</scope>
</reference>
<feature type="domain" description="Histidine kinase" evidence="12">
    <location>
        <begin position="445"/>
        <end position="660"/>
    </location>
</feature>
<feature type="transmembrane region" description="Helical" evidence="10">
    <location>
        <begin position="210"/>
        <end position="233"/>
    </location>
</feature>
<gene>
    <name evidence="13" type="ORF">A2527_04775</name>
</gene>
<dbReference type="GO" id="GO:0000155">
    <property type="term" value="F:phosphorelay sensor kinase activity"/>
    <property type="evidence" value="ECO:0007669"/>
    <property type="project" value="InterPro"/>
</dbReference>
<evidence type="ECO:0000256" key="1">
    <source>
        <dbReference type="ARBA" id="ARBA00000085"/>
    </source>
</evidence>
<dbReference type="GO" id="GO:0007234">
    <property type="term" value="P:osmosensory signaling via phosphorelay pathway"/>
    <property type="evidence" value="ECO:0007669"/>
    <property type="project" value="TreeGrafter"/>
</dbReference>
<dbReference type="GO" id="GO:0030295">
    <property type="term" value="F:protein kinase activator activity"/>
    <property type="evidence" value="ECO:0007669"/>
    <property type="project" value="TreeGrafter"/>
</dbReference>
<dbReference type="Pfam" id="PF02518">
    <property type="entry name" value="HATPase_c"/>
    <property type="match status" value="1"/>
</dbReference>
<proteinExistence type="predicted"/>
<feature type="transmembrane region" description="Helical" evidence="10">
    <location>
        <begin position="239"/>
        <end position="263"/>
    </location>
</feature>
<comment type="caution">
    <text evidence="13">The sequence shown here is derived from an EMBL/GenBank/DDBJ whole genome shotgun (WGS) entry which is preliminary data.</text>
</comment>
<feature type="chain" id="PRO_5009524598" description="histidine kinase" evidence="11">
    <location>
        <begin position="20"/>
        <end position="678"/>
    </location>
</feature>
<keyword evidence="6" id="KW-0418">Kinase</keyword>
<sequence length="678" mass="77431">MSKIFILTFLLFHSYGLSAHSLIDPSQAHTDLTTCTYLFEDPSGQLSFEDIQNRRDQFIEAPETGLNYGHSQSVFWFHWFLEQPNLEVAHRILQFGFPFLDHLELYHVSPDGQVEVWKTGDQLDFSTRPIKAPDFQFPIDLDQGKHELFLKVWSKGTLQISASLWTPSGLLEHQGLHRLLWGVYYGIMLVLFFYNLFVGNALKDRVYYLYALYGLFMLLTLSILFGDASWWFFAHQPWLNNFMLSFSASLTFLFVLLFVKAFLRIGPELVWQDRLFNGLIVISGLFCLLVISQLSDKVMILSVYLMLVLPIALFVVSISRLIQGDRQVRFFCAAWAVMLLATFYSGLSFLGMFKSEFLAEHALQVGSGIEMLLLSFALADRINFLRREREKSRQLLAKAVQREHKLLSDQANELEQEVQIRTEKLALANMRLSDLVRDRVEFTSIVAHDLRSPLSGIAGMAELLIMEESEPEKRQYAEGIFKSTVNMMQLIKNLLEVSNIELEQASELQNCDLGHYLSRLLPEHMRRAESKGIKLQLWGLKEGNNIWGTAMGIEAVLDNLISNAIKYTPPNSLVKILIEETPDKYVFSVKDQGGGLNEEDQKKMFGRFQKLSARPTGGESSSGLGLYIVKNMCARMGAEIVCQSQLEVGTTFFVYFQKFIEGAKPTVQPATQRLETTR</sequence>
<dbReference type="Proteomes" id="UP000178449">
    <property type="component" value="Unassembled WGS sequence"/>
</dbReference>
<dbReference type="InterPro" id="IPR050351">
    <property type="entry name" value="BphY/WalK/GraS-like"/>
</dbReference>
<dbReference type="InterPro" id="IPR004358">
    <property type="entry name" value="Sig_transdc_His_kin-like_C"/>
</dbReference>
<dbReference type="EMBL" id="MFNE01000023">
    <property type="protein sequence ID" value="OGG95424.1"/>
    <property type="molecule type" value="Genomic_DNA"/>
</dbReference>
<evidence type="ECO:0000256" key="2">
    <source>
        <dbReference type="ARBA" id="ARBA00012438"/>
    </source>
</evidence>
<comment type="catalytic activity">
    <reaction evidence="1">
        <text>ATP + protein L-histidine = ADP + protein N-phospho-L-histidine.</text>
        <dbReference type="EC" id="2.7.13.3"/>
    </reaction>
</comment>
<dbReference type="AlphaFoldDB" id="A0A1F6GBG7"/>
<dbReference type="Gene3D" id="1.10.287.130">
    <property type="match status" value="1"/>
</dbReference>
<evidence type="ECO:0000256" key="5">
    <source>
        <dbReference type="ARBA" id="ARBA00022741"/>
    </source>
</evidence>
<feature type="coiled-coil region" evidence="9">
    <location>
        <begin position="382"/>
        <end position="431"/>
    </location>
</feature>
<feature type="transmembrane region" description="Helical" evidence="10">
    <location>
        <begin position="330"/>
        <end position="353"/>
    </location>
</feature>
<evidence type="ECO:0000256" key="10">
    <source>
        <dbReference type="SAM" id="Phobius"/>
    </source>
</evidence>
<keyword evidence="8" id="KW-0902">Two-component regulatory system</keyword>
<dbReference type="InterPro" id="IPR003661">
    <property type="entry name" value="HisK_dim/P_dom"/>
</dbReference>
<evidence type="ECO:0000256" key="7">
    <source>
        <dbReference type="ARBA" id="ARBA00022840"/>
    </source>
</evidence>
<protein>
    <recommendedName>
        <fullName evidence="2">histidine kinase</fullName>
        <ecNumber evidence="2">2.7.13.3</ecNumber>
    </recommendedName>
</protein>
<dbReference type="PANTHER" id="PTHR42878:SF7">
    <property type="entry name" value="SENSOR HISTIDINE KINASE GLRK"/>
    <property type="match status" value="1"/>
</dbReference>
<dbReference type="GO" id="GO:0000156">
    <property type="term" value="F:phosphorelay response regulator activity"/>
    <property type="evidence" value="ECO:0007669"/>
    <property type="project" value="TreeGrafter"/>
</dbReference>
<dbReference type="InterPro" id="IPR003594">
    <property type="entry name" value="HATPase_dom"/>
</dbReference>
<dbReference type="InterPro" id="IPR036890">
    <property type="entry name" value="HATPase_C_sf"/>
</dbReference>
<dbReference type="InterPro" id="IPR011622">
    <property type="entry name" value="7TMR_DISM_rcpt_extracell_dom2"/>
</dbReference>
<keyword evidence="7" id="KW-0067">ATP-binding</keyword>
<keyword evidence="10" id="KW-1133">Transmembrane helix</keyword>
<dbReference type="EC" id="2.7.13.3" evidence="2"/>
<dbReference type="InterPro" id="IPR005467">
    <property type="entry name" value="His_kinase_dom"/>
</dbReference>
<dbReference type="PROSITE" id="PS50109">
    <property type="entry name" value="HIS_KIN"/>
    <property type="match status" value="1"/>
</dbReference>
<evidence type="ECO:0000256" key="3">
    <source>
        <dbReference type="ARBA" id="ARBA00022553"/>
    </source>
</evidence>
<dbReference type="STRING" id="1817772.A2527_04775"/>
<evidence type="ECO:0000313" key="14">
    <source>
        <dbReference type="Proteomes" id="UP000178449"/>
    </source>
</evidence>
<feature type="signal peptide" evidence="11">
    <location>
        <begin position="1"/>
        <end position="19"/>
    </location>
</feature>
<evidence type="ECO:0000256" key="8">
    <source>
        <dbReference type="ARBA" id="ARBA00023012"/>
    </source>
</evidence>
<keyword evidence="5" id="KW-0547">Nucleotide-binding</keyword>
<dbReference type="CDD" id="cd00075">
    <property type="entry name" value="HATPase"/>
    <property type="match status" value="1"/>
</dbReference>
<evidence type="ECO:0000256" key="6">
    <source>
        <dbReference type="ARBA" id="ARBA00022777"/>
    </source>
</evidence>
<keyword evidence="11" id="KW-0732">Signal</keyword>
<name>A0A1F6GBG7_9PROT</name>
<evidence type="ECO:0000259" key="12">
    <source>
        <dbReference type="PROSITE" id="PS50109"/>
    </source>
</evidence>
<dbReference type="PANTHER" id="PTHR42878">
    <property type="entry name" value="TWO-COMPONENT HISTIDINE KINASE"/>
    <property type="match status" value="1"/>
</dbReference>
<dbReference type="SUPFAM" id="SSF47384">
    <property type="entry name" value="Homodimeric domain of signal transducing histidine kinase"/>
    <property type="match status" value="1"/>
</dbReference>
<organism evidence="13 14">
    <name type="scientific">Candidatus Lambdaproteobacteria bacterium RIFOXYD2_FULL_50_16</name>
    <dbReference type="NCBI Taxonomy" id="1817772"/>
    <lineage>
        <taxon>Bacteria</taxon>
        <taxon>Pseudomonadati</taxon>
        <taxon>Pseudomonadota</taxon>
        <taxon>Candidatus Lambdaproteobacteria</taxon>
    </lineage>
</organism>
<feature type="transmembrane region" description="Helical" evidence="10">
    <location>
        <begin position="298"/>
        <end position="318"/>
    </location>
</feature>
<dbReference type="Gene3D" id="3.30.565.10">
    <property type="entry name" value="Histidine kinase-like ATPase, C-terminal domain"/>
    <property type="match status" value="1"/>
</dbReference>
<feature type="transmembrane region" description="Helical" evidence="10">
    <location>
        <begin position="179"/>
        <end position="198"/>
    </location>
</feature>
<keyword evidence="10" id="KW-0812">Transmembrane</keyword>
<evidence type="ECO:0000256" key="9">
    <source>
        <dbReference type="SAM" id="Coils"/>
    </source>
</evidence>
<dbReference type="Pfam" id="PF07696">
    <property type="entry name" value="7TMR-DISMED2"/>
    <property type="match status" value="1"/>
</dbReference>
<dbReference type="CDD" id="cd00082">
    <property type="entry name" value="HisKA"/>
    <property type="match status" value="1"/>
</dbReference>
<keyword evidence="9" id="KW-0175">Coiled coil</keyword>
<accession>A0A1F6GBG7</accession>
<dbReference type="InterPro" id="IPR036097">
    <property type="entry name" value="HisK_dim/P_sf"/>
</dbReference>
<keyword evidence="3" id="KW-0597">Phosphoprotein</keyword>
<dbReference type="Pfam" id="PF00512">
    <property type="entry name" value="HisKA"/>
    <property type="match status" value="1"/>
</dbReference>
<keyword evidence="10" id="KW-0472">Membrane</keyword>
<dbReference type="Gene3D" id="2.60.40.2380">
    <property type="match status" value="1"/>
</dbReference>
<dbReference type="SMART" id="SM00388">
    <property type="entry name" value="HisKA"/>
    <property type="match status" value="1"/>
</dbReference>
<dbReference type="GO" id="GO:0005524">
    <property type="term" value="F:ATP binding"/>
    <property type="evidence" value="ECO:0007669"/>
    <property type="project" value="UniProtKB-KW"/>
</dbReference>
<dbReference type="Pfam" id="PF07695">
    <property type="entry name" value="7TMR-DISM_7TM"/>
    <property type="match status" value="1"/>
</dbReference>
<dbReference type="InterPro" id="IPR011623">
    <property type="entry name" value="7TMR_DISM_rcpt_extracell_dom1"/>
</dbReference>